<organism evidence="2">
    <name type="scientific">Cladocopium goreaui</name>
    <dbReference type="NCBI Taxonomy" id="2562237"/>
    <lineage>
        <taxon>Eukaryota</taxon>
        <taxon>Sar</taxon>
        <taxon>Alveolata</taxon>
        <taxon>Dinophyceae</taxon>
        <taxon>Suessiales</taxon>
        <taxon>Symbiodiniaceae</taxon>
        <taxon>Cladocopium</taxon>
    </lineage>
</organism>
<feature type="compositionally biased region" description="Basic and acidic residues" evidence="1">
    <location>
        <begin position="56"/>
        <end position="69"/>
    </location>
</feature>
<comment type="caution">
    <text evidence="2">The sequence shown here is derived from an EMBL/GenBank/DDBJ whole genome shotgun (WGS) entry which is preliminary data.</text>
</comment>
<dbReference type="EMBL" id="CAMXCT020006564">
    <property type="protein sequence ID" value="CAL1169413.1"/>
    <property type="molecule type" value="Genomic_DNA"/>
</dbReference>
<reference evidence="3 4" key="2">
    <citation type="submission" date="2024-05" db="EMBL/GenBank/DDBJ databases">
        <authorList>
            <person name="Chen Y."/>
            <person name="Shah S."/>
            <person name="Dougan E. K."/>
            <person name="Thang M."/>
            <person name="Chan C."/>
        </authorList>
    </citation>
    <scope>NUCLEOTIDE SEQUENCE [LARGE SCALE GENOMIC DNA]</scope>
</reference>
<gene>
    <name evidence="2" type="ORF">C1SCF055_LOCUS40816</name>
</gene>
<name>A0A9P1DWD4_9DINO</name>
<dbReference type="AlphaFoldDB" id="A0A9P1DWD4"/>
<dbReference type="EMBL" id="CAMXCT030006564">
    <property type="protein sequence ID" value="CAL4803350.1"/>
    <property type="molecule type" value="Genomic_DNA"/>
</dbReference>
<accession>A0A9P1DWD4</accession>
<protein>
    <submittedName>
        <fullName evidence="2">Uncharacterized protein</fullName>
    </submittedName>
</protein>
<sequence length="160" mass="18737">MAVKRTPAAKKALTKKAAMKVPAKQAAMKKMPAEKAGMKNHAMKSVKMPRSPWNQMKEKKMRASEKIEKEPAQKRRFVYSVSRMSAQEKKRVWNEDMDECVGEWVEVVNYNKRFREPPPCPRKKWIQACMEERGWLLLKVKLAHRPSGWLKIESHELPHL</sequence>
<proteinExistence type="predicted"/>
<dbReference type="Proteomes" id="UP001152797">
    <property type="component" value="Unassembled WGS sequence"/>
</dbReference>
<feature type="region of interest" description="Disordered" evidence="1">
    <location>
        <begin position="1"/>
        <end position="69"/>
    </location>
</feature>
<evidence type="ECO:0000313" key="4">
    <source>
        <dbReference type="Proteomes" id="UP001152797"/>
    </source>
</evidence>
<keyword evidence="4" id="KW-1185">Reference proteome</keyword>
<feature type="compositionally biased region" description="Low complexity" evidence="1">
    <location>
        <begin position="19"/>
        <end position="30"/>
    </location>
</feature>
<dbReference type="EMBL" id="CAMXCT010006564">
    <property type="protein sequence ID" value="CAI4016038.1"/>
    <property type="molecule type" value="Genomic_DNA"/>
</dbReference>
<reference evidence="2" key="1">
    <citation type="submission" date="2022-10" db="EMBL/GenBank/DDBJ databases">
        <authorList>
            <person name="Chen Y."/>
            <person name="Dougan E. K."/>
            <person name="Chan C."/>
            <person name="Rhodes N."/>
            <person name="Thang M."/>
        </authorList>
    </citation>
    <scope>NUCLEOTIDE SEQUENCE</scope>
</reference>
<evidence type="ECO:0000313" key="2">
    <source>
        <dbReference type="EMBL" id="CAI4016038.1"/>
    </source>
</evidence>
<evidence type="ECO:0000256" key="1">
    <source>
        <dbReference type="SAM" id="MobiDB-lite"/>
    </source>
</evidence>
<evidence type="ECO:0000313" key="3">
    <source>
        <dbReference type="EMBL" id="CAL4803350.1"/>
    </source>
</evidence>